<evidence type="ECO:0000256" key="1">
    <source>
        <dbReference type="SAM" id="MobiDB-lite"/>
    </source>
</evidence>
<dbReference type="SUPFAM" id="SSF54001">
    <property type="entry name" value="Cysteine proteinases"/>
    <property type="match status" value="1"/>
</dbReference>
<feature type="compositionally biased region" description="Polar residues" evidence="1">
    <location>
        <begin position="92"/>
        <end position="105"/>
    </location>
</feature>
<dbReference type="PATRIC" id="fig|1188235.3.peg.267"/>
<organism evidence="4 5">
    <name type="scientific">Mycoplasmopsis bovigenitalium 51080</name>
    <dbReference type="NCBI Taxonomy" id="1188235"/>
    <lineage>
        <taxon>Bacteria</taxon>
        <taxon>Bacillati</taxon>
        <taxon>Mycoplasmatota</taxon>
        <taxon>Mycoplasmoidales</taxon>
        <taxon>Metamycoplasmataceae</taxon>
        <taxon>Mycoplasmopsis</taxon>
    </lineage>
</organism>
<dbReference type="NCBIfam" id="NF045980">
    <property type="entry name" value="MAG6410_fam_LP"/>
    <property type="match status" value="1"/>
</dbReference>
<dbReference type="AlphaFoldDB" id="N9VET5"/>
<evidence type="ECO:0000313" key="4">
    <source>
        <dbReference type="EMBL" id="ENY69931.1"/>
    </source>
</evidence>
<dbReference type="eggNOG" id="COG5279">
    <property type="taxonomic scope" value="Bacteria"/>
</dbReference>
<feature type="region of interest" description="Disordered" evidence="1">
    <location>
        <begin position="76"/>
        <end position="230"/>
    </location>
</feature>
<dbReference type="PANTHER" id="PTHR46333:SF2">
    <property type="entry name" value="CYTOKINESIS PROTEIN 3"/>
    <property type="match status" value="1"/>
</dbReference>
<dbReference type="Proteomes" id="UP000013220">
    <property type="component" value="Unassembled WGS sequence"/>
</dbReference>
<dbReference type="SMART" id="SM00460">
    <property type="entry name" value="TGc"/>
    <property type="match status" value="1"/>
</dbReference>
<evidence type="ECO:0000256" key="2">
    <source>
        <dbReference type="SAM" id="SignalP"/>
    </source>
</evidence>
<sequence length="850" mass="96361">MKKNKIKKLSLSLLSGASIFAAGAFVFSCEVSDNNSKKNTGKITFGVTHGVVVDDDKKTNAATTDIDGNVGIPKVIDTNSNNNDGEEKKHTITTGNLIDNSQGNHTGVIPKTNFDNPNQNDNGTTSNLNVDKQKNGGNTNSTDAFNDKDKTHNNDQDINDKITNSNKNEKDKPAATTTLPISTNPSDKNKQISKENENNSADNSANKLSANNKNNQEVRPSKVVDSSFYPTQPTQTFNEISMQEQEIKNKILSTKNLAFNFYSHPDFKFKETSSIIKGDGKDAKRLELVDKSGHPVEGVKWFIKAQYPEEMVYSSSEKTPQDVSISITSDGVVTGKEHEQEQRNYQVWAEYKGYLFRTIIRVLSKFEVKALNEETLSIEKVREITKNWHNLSDVIKARNAYDWISKNVKYQERGDLVSDQTAYSCLIENLCVCAGYAKGFQMFMNELNIPSKTIVGALRNEWHIWNLVELEGKWYHVDVTWDANTEFTKYGKKTRATSYTYFLVNDNDISPGRKFNNYIPKSLMGEKYRGFQLEGLIKSEEDIRKIVEMQVSAKYNSDSKFVSFVTGNSFTDHAMVERIIKEKTGHDAGEKHTGYRNNFRTLKYKFSIDSSKINNIKTIQLKADNFKNDKSDYIIKVSGVDLPTLTKENIWVKGAYIEKVEQSGNDYLVYLSNFNNFGQSDVELSVYKIGYKFNVDNLGKLSFDVKRHNKPQAKFIGVDENSGILQNLDSGMEYRLGLDEWKDITTNQIELNGIGTKLISIRKKSSKSMMASEIQLIKPQKYSYIDKEVKVYNNKIIGVDSNMEYRLINTRDWQDINSIYLENLKPGTYEVRIKPGENLLASESIKVNIN</sequence>
<dbReference type="InterPro" id="IPR052557">
    <property type="entry name" value="CAP/Cytokinesis_protein"/>
</dbReference>
<keyword evidence="2" id="KW-0732">Signal</keyword>
<feature type="compositionally biased region" description="Low complexity" evidence="1">
    <location>
        <begin position="198"/>
        <end position="215"/>
    </location>
</feature>
<evidence type="ECO:0000313" key="5">
    <source>
        <dbReference type="Proteomes" id="UP000013220"/>
    </source>
</evidence>
<dbReference type="Gene3D" id="3.10.620.30">
    <property type="match status" value="1"/>
</dbReference>
<evidence type="ECO:0000259" key="3">
    <source>
        <dbReference type="SMART" id="SM00460"/>
    </source>
</evidence>
<dbReference type="InterPro" id="IPR038765">
    <property type="entry name" value="Papain-like_cys_pep_sf"/>
</dbReference>
<accession>N9VET5</accession>
<reference evidence="4 5" key="1">
    <citation type="journal article" date="2013" name="Genome Announc.">
        <title>Draft Genome Sequences of Mycoplasma alkalescens, Mycoplasma arginini, and Mycoplasma bovigenitalium, Three Species with Equivocal Pathogenic Status for Cattle.</title>
        <authorList>
            <person name="Manso-Silvan L."/>
            <person name="Tardy F."/>
            <person name="Baranowski E."/>
            <person name="Barre A."/>
            <person name="Blanchard A."/>
            <person name="Breton M."/>
            <person name="Couture C."/>
            <person name="Citti C."/>
            <person name="Dordet-Frisoni E."/>
            <person name="Dupuy V."/>
            <person name="Gaurivaud P."/>
            <person name="Jacob D."/>
            <person name="Lemaitre C."/>
            <person name="Nikolski M."/>
            <person name="Nouvel L.X."/>
            <person name="Poumarat F."/>
            <person name="Thebault P."/>
            <person name="Theil S."/>
            <person name="Thiaucourt F."/>
            <person name="Sirand-Pugnet P."/>
        </authorList>
    </citation>
    <scope>NUCLEOTIDE SEQUENCE [LARGE SCALE GENOMIC DNA]</scope>
    <source>
        <strain evidence="4 5">51080</strain>
    </source>
</reference>
<feature type="compositionally biased region" description="Polar residues" evidence="1">
    <location>
        <begin position="175"/>
        <end position="186"/>
    </location>
</feature>
<feature type="compositionally biased region" description="Basic and acidic residues" evidence="1">
    <location>
        <begin position="187"/>
        <end position="197"/>
    </location>
</feature>
<proteinExistence type="predicted"/>
<name>N9VET5_9BACT</name>
<dbReference type="PANTHER" id="PTHR46333">
    <property type="entry name" value="CYTOKINESIS PROTEIN 3"/>
    <property type="match status" value="1"/>
</dbReference>
<dbReference type="PROSITE" id="PS51257">
    <property type="entry name" value="PROKAR_LIPOPROTEIN"/>
    <property type="match status" value="1"/>
</dbReference>
<feature type="compositionally biased region" description="Basic and acidic residues" evidence="1">
    <location>
        <begin position="145"/>
        <end position="160"/>
    </location>
</feature>
<dbReference type="GO" id="GO:0005737">
    <property type="term" value="C:cytoplasm"/>
    <property type="evidence" value="ECO:0007669"/>
    <property type="project" value="TreeGrafter"/>
</dbReference>
<feature type="signal peptide" evidence="2">
    <location>
        <begin position="1"/>
        <end position="24"/>
    </location>
</feature>
<protein>
    <recommendedName>
        <fullName evidence="3">Transglutaminase-like domain-containing protein</fullName>
    </recommendedName>
</protein>
<gene>
    <name evidence="4" type="ORF">MBVG_2520</name>
</gene>
<comment type="caution">
    <text evidence="4">The sequence shown here is derived from an EMBL/GenBank/DDBJ whole genome shotgun (WGS) entry which is preliminary data.</text>
</comment>
<dbReference type="RefSeq" id="WP_004419787.1">
    <property type="nucleotide sequence ID" value="NZ_AORH01000016.1"/>
</dbReference>
<feature type="compositionally biased region" description="Polar residues" evidence="1">
    <location>
        <begin position="113"/>
        <end position="144"/>
    </location>
</feature>
<dbReference type="InterPro" id="IPR002931">
    <property type="entry name" value="Transglutaminase-like"/>
</dbReference>
<feature type="domain" description="Transglutaminase-like" evidence="3">
    <location>
        <begin position="425"/>
        <end position="481"/>
    </location>
</feature>
<feature type="chain" id="PRO_5004155434" description="Transglutaminase-like domain-containing protein" evidence="2">
    <location>
        <begin position="25"/>
        <end position="850"/>
    </location>
</feature>
<dbReference type="EMBL" id="AORH01000016">
    <property type="protein sequence ID" value="ENY69931.1"/>
    <property type="molecule type" value="Genomic_DNA"/>
</dbReference>
<dbReference type="STRING" id="1188235.MBVG_2520"/>
<dbReference type="Pfam" id="PF01841">
    <property type="entry name" value="Transglut_core"/>
    <property type="match status" value="1"/>
</dbReference>
<keyword evidence="5" id="KW-1185">Reference proteome</keyword>